<protein>
    <submittedName>
        <fullName evidence="2">Uncharacterized protein</fullName>
    </submittedName>
</protein>
<dbReference type="RefSeq" id="XP_051606474.1">
    <property type="nucleotide sequence ID" value="XM_051754599.1"/>
</dbReference>
<evidence type="ECO:0000313" key="3">
    <source>
        <dbReference type="Proteomes" id="UP001204833"/>
    </source>
</evidence>
<dbReference type="EMBL" id="JAIHNG010000175">
    <property type="protein sequence ID" value="KAI5948964.1"/>
    <property type="molecule type" value="Genomic_DNA"/>
</dbReference>
<keyword evidence="1" id="KW-1133">Transmembrane helix</keyword>
<evidence type="ECO:0000256" key="1">
    <source>
        <dbReference type="SAM" id="Phobius"/>
    </source>
</evidence>
<dbReference type="Proteomes" id="UP001204833">
    <property type="component" value="Unassembled WGS sequence"/>
</dbReference>
<dbReference type="GeneID" id="76153071"/>
<evidence type="ECO:0000313" key="2">
    <source>
        <dbReference type="EMBL" id="KAI5948964.1"/>
    </source>
</evidence>
<gene>
    <name evidence="2" type="ORF">KGF57_005027</name>
</gene>
<proteinExistence type="predicted"/>
<organism evidence="2 3">
    <name type="scientific">Candida theae</name>
    <dbReference type="NCBI Taxonomy" id="1198502"/>
    <lineage>
        <taxon>Eukaryota</taxon>
        <taxon>Fungi</taxon>
        <taxon>Dikarya</taxon>
        <taxon>Ascomycota</taxon>
        <taxon>Saccharomycotina</taxon>
        <taxon>Pichiomycetes</taxon>
        <taxon>Debaryomycetaceae</taxon>
        <taxon>Candida/Lodderomyces clade</taxon>
        <taxon>Candida</taxon>
    </lineage>
</organism>
<dbReference type="AlphaFoldDB" id="A0AAD5BAZ9"/>
<accession>A0AAD5BAZ9</accession>
<feature type="transmembrane region" description="Helical" evidence="1">
    <location>
        <begin position="54"/>
        <end position="74"/>
    </location>
</feature>
<sequence length="78" mass="9230">MTLGQFLDFKNHIPETSSNLCLKPTQLELNFILCTENDTSEGLYWYSLDFPITWITRIFNLANVIHFWVGLLYIRDED</sequence>
<comment type="caution">
    <text evidence="2">The sequence shown here is derived from an EMBL/GenBank/DDBJ whole genome shotgun (WGS) entry which is preliminary data.</text>
</comment>
<keyword evidence="1" id="KW-0812">Transmembrane</keyword>
<keyword evidence="3" id="KW-1185">Reference proteome</keyword>
<keyword evidence="1" id="KW-0472">Membrane</keyword>
<name>A0AAD5BAZ9_9ASCO</name>
<reference evidence="2 3" key="1">
    <citation type="journal article" date="2022" name="DNA Res.">
        <title>Genome analysis of five recently described species of the CUG-Ser clade uncovers Candida theae as a new hybrid lineage with pathogenic potential in the Candida parapsilosis species complex.</title>
        <authorList>
            <person name="Mixao V."/>
            <person name="Del Olmo V."/>
            <person name="Hegedusova E."/>
            <person name="Saus E."/>
            <person name="Pryszcz L."/>
            <person name="Cillingova A."/>
            <person name="Nosek J."/>
            <person name="Gabaldon T."/>
        </authorList>
    </citation>
    <scope>NUCLEOTIDE SEQUENCE [LARGE SCALE GENOMIC DNA]</scope>
    <source>
        <strain evidence="2 3">CBS 12239</strain>
    </source>
</reference>